<evidence type="ECO:0000313" key="1">
    <source>
        <dbReference type="EMBL" id="GCB95527.1"/>
    </source>
</evidence>
<organism evidence="1 2">
    <name type="scientific">Streptomyces noursei</name>
    <name type="common">Streptomyces albulus</name>
    <dbReference type="NCBI Taxonomy" id="1971"/>
    <lineage>
        <taxon>Bacteria</taxon>
        <taxon>Bacillati</taxon>
        <taxon>Actinomycetota</taxon>
        <taxon>Actinomycetes</taxon>
        <taxon>Kitasatosporales</taxon>
        <taxon>Streptomycetaceae</taxon>
        <taxon>Streptomyces</taxon>
    </lineage>
</organism>
<comment type="caution">
    <text evidence="1">The sequence shown here is derived from an EMBL/GenBank/DDBJ whole genome shotgun (WGS) entry which is preliminary data.</text>
</comment>
<name>A0A401RD33_STRNR</name>
<evidence type="ECO:0008006" key="3">
    <source>
        <dbReference type="Google" id="ProtNLM"/>
    </source>
</evidence>
<reference evidence="1 2" key="1">
    <citation type="journal article" date="2019" name="Microbiol. Resour. Announc.">
        <title>Draft Genome Sequence of the Most Traditional epsilon-Poly-l-Lysine Producer, Streptomyces albulus NBRC14147.</title>
        <authorList>
            <person name="Yamanaka K."/>
            <person name="Hamano Y."/>
        </authorList>
    </citation>
    <scope>NUCLEOTIDE SEQUENCE [LARGE SCALE GENOMIC DNA]</scope>
    <source>
        <strain evidence="1 2">NBRC 14147</strain>
    </source>
</reference>
<dbReference type="Proteomes" id="UP000288351">
    <property type="component" value="Unassembled WGS sequence"/>
</dbReference>
<accession>A0A401RD33</accession>
<dbReference type="RefSeq" id="WP_037634751.1">
    <property type="nucleotide sequence ID" value="NZ_BHXC01000007.1"/>
</dbReference>
<dbReference type="AlphaFoldDB" id="A0A401RD33"/>
<dbReference type="EMBL" id="BHXC01000007">
    <property type="protein sequence ID" value="GCB95527.1"/>
    <property type="molecule type" value="Genomic_DNA"/>
</dbReference>
<proteinExistence type="predicted"/>
<protein>
    <recommendedName>
        <fullName evidence="3">DUF3291 domain-containing protein</fullName>
    </recommendedName>
</protein>
<sequence>MMRTSWIAGPDDGRPGPALVSVTDLRLHRLADLPGVYRAARRLAADWPDLDGAHGMWLWARPWQRRCGAVAIWRDHTALTGFLGTPAHVAVMQRYRGRGTVTSSAWEVTSGAPDEVWSRAAVALRA</sequence>
<gene>
    <name evidence="1" type="ORF">SALB_08333</name>
</gene>
<evidence type="ECO:0000313" key="2">
    <source>
        <dbReference type="Proteomes" id="UP000288351"/>
    </source>
</evidence>